<keyword evidence="7" id="KW-0175">Coiled coil</keyword>
<dbReference type="InterPro" id="IPR011009">
    <property type="entry name" value="Kinase-like_dom_sf"/>
</dbReference>
<dbReference type="GO" id="GO:0007059">
    <property type="term" value="P:chromosome segregation"/>
    <property type="evidence" value="ECO:0007669"/>
    <property type="project" value="TreeGrafter"/>
</dbReference>
<keyword evidence="4" id="KW-0418">Kinase</keyword>
<dbReference type="AlphaFoldDB" id="A0A1Q2YEQ5"/>
<reference evidence="10 11" key="1">
    <citation type="submission" date="2016-08" db="EMBL/GenBank/DDBJ databases">
        <title>Whole genome shotgun sequence of Pichia membranifaciens KS47-1.</title>
        <authorList>
            <person name="Konishi M."/>
            <person name="Ishida M."/>
            <person name="Arakawa T."/>
            <person name="Kato Y."/>
            <person name="Horiuchi J."/>
        </authorList>
    </citation>
    <scope>NUCLEOTIDE SEQUENCE [LARGE SCALE GENOMIC DNA]</scope>
    <source>
        <strain evidence="10 11">KS47-1</strain>
    </source>
</reference>
<dbReference type="EMBL" id="BDGI01000047">
    <property type="protein sequence ID" value="GAV27873.1"/>
    <property type="molecule type" value="Genomic_DNA"/>
</dbReference>
<feature type="compositionally biased region" description="Polar residues" evidence="8">
    <location>
        <begin position="318"/>
        <end position="333"/>
    </location>
</feature>
<keyword evidence="5 6" id="KW-0067">ATP-binding</keyword>
<evidence type="ECO:0000256" key="7">
    <source>
        <dbReference type="SAM" id="Coils"/>
    </source>
</evidence>
<protein>
    <recommendedName>
        <fullName evidence="9">Protein kinase domain-containing protein</fullName>
    </recommendedName>
</protein>
<organism evidence="10 11">
    <name type="scientific">Pichia membranifaciens</name>
    <dbReference type="NCBI Taxonomy" id="4926"/>
    <lineage>
        <taxon>Eukaryota</taxon>
        <taxon>Fungi</taxon>
        <taxon>Dikarya</taxon>
        <taxon>Ascomycota</taxon>
        <taxon>Saccharomycotina</taxon>
        <taxon>Pichiomycetes</taxon>
        <taxon>Pichiales</taxon>
        <taxon>Pichiaceae</taxon>
        <taxon>Pichia</taxon>
    </lineage>
</organism>
<evidence type="ECO:0000256" key="3">
    <source>
        <dbReference type="ARBA" id="ARBA00022741"/>
    </source>
</evidence>
<dbReference type="PROSITE" id="PS00107">
    <property type="entry name" value="PROTEIN_KINASE_ATP"/>
    <property type="match status" value="1"/>
</dbReference>
<feature type="domain" description="Protein kinase" evidence="9">
    <location>
        <begin position="401"/>
        <end position="699"/>
    </location>
</feature>
<dbReference type="InterPro" id="IPR008271">
    <property type="entry name" value="Ser/Thr_kinase_AS"/>
</dbReference>
<dbReference type="GO" id="GO:0004674">
    <property type="term" value="F:protein serine/threonine kinase activity"/>
    <property type="evidence" value="ECO:0007669"/>
    <property type="project" value="UniProtKB-KW"/>
</dbReference>
<dbReference type="Proteomes" id="UP000186136">
    <property type="component" value="Unassembled WGS sequence"/>
</dbReference>
<dbReference type="GO" id="GO:0034501">
    <property type="term" value="P:protein localization to kinetochore"/>
    <property type="evidence" value="ECO:0007669"/>
    <property type="project" value="TreeGrafter"/>
</dbReference>
<feature type="coiled-coil region" evidence="7">
    <location>
        <begin position="344"/>
        <end position="371"/>
    </location>
</feature>
<dbReference type="GO" id="GO:0005524">
    <property type="term" value="F:ATP binding"/>
    <property type="evidence" value="ECO:0007669"/>
    <property type="project" value="UniProtKB-UniRule"/>
</dbReference>
<dbReference type="GO" id="GO:0004712">
    <property type="term" value="F:protein serine/threonine/tyrosine kinase activity"/>
    <property type="evidence" value="ECO:0007669"/>
    <property type="project" value="TreeGrafter"/>
</dbReference>
<gene>
    <name evidence="10" type="ORF">PMKS-001341</name>
</gene>
<evidence type="ECO:0000256" key="8">
    <source>
        <dbReference type="SAM" id="MobiDB-lite"/>
    </source>
</evidence>
<name>A0A1Q2YEQ5_9ASCO</name>
<dbReference type="GO" id="GO:0007094">
    <property type="term" value="P:mitotic spindle assembly checkpoint signaling"/>
    <property type="evidence" value="ECO:0007669"/>
    <property type="project" value="TreeGrafter"/>
</dbReference>
<dbReference type="Pfam" id="PF00069">
    <property type="entry name" value="Pkinase"/>
    <property type="match status" value="1"/>
</dbReference>
<keyword evidence="1" id="KW-0723">Serine/threonine-protein kinase</keyword>
<feature type="region of interest" description="Disordered" evidence="8">
    <location>
        <begin position="57"/>
        <end position="91"/>
    </location>
</feature>
<feature type="compositionally biased region" description="Low complexity" evidence="8">
    <location>
        <begin position="57"/>
        <end position="70"/>
    </location>
</feature>
<comment type="caution">
    <text evidence="10">The sequence shown here is derived from an EMBL/GenBank/DDBJ whole genome shotgun (WGS) entry which is preliminary data.</text>
</comment>
<dbReference type="OrthoDB" id="20524at2759"/>
<feature type="binding site" evidence="6">
    <location>
        <position position="431"/>
    </location>
    <ligand>
        <name>ATP</name>
        <dbReference type="ChEBI" id="CHEBI:30616"/>
    </ligand>
</feature>
<evidence type="ECO:0000256" key="4">
    <source>
        <dbReference type="ARBA" id="ARBA00022777"/>
    </source>
</evidence>
<sequence>MSKYLPSSASNNTSLTKVNNKPETIRYDIDDLDNVICPPALSPYALSILEDRISNKNRNNNNNNSSSSHNATSLKIGNEKSGKPINPSKHTVTSLTFNDATRSTKLTTTHMNTNQTTFNNVNSATNTSISRHSKFMKKLNLGAPRRLTNDGDFQASTTRKSIDSLSQIRISNQPLQMGVSFGDKSSDVDIEDTKPFQQNENVHDKENVIEKVITNDTERKHSLHFTPKKYSPLHKRTTIELNSMSIPVMDNIVNTPIRNRHEDKKLIVDSPEVARRAIEPPVDPNMQNSMLRLFDSDGKNNNNFVLDLDAISDRKKTQASTRPKSELSSGSSEAFNDFSHVQSLLDKKKEIHLLKQEIKQYRTELLKQQQLQKKEQYAKGTQEEKGTDTENQQLEINKHKYKLFEQIGKGGSSKVFRASVIDSPHRYLAIKIVNLEDQELSTVSELKGEIKILHKLRHCPRVVRLLDYSLTSKVIFFVMECGDLDLATVLSNRHLMSRFYDLEFIRYHAQEMVKCINAIHEMDVVHLDLKPANFVFVSGVLKLIDFGISNSIKGHTVNVYREYQMGTPNYMAPETLLDCAESDNGSSVWKVGKPADIWSLGCILYQLTYGLTPYASYTGTKKILAITNPSINISYPVNAVNLRKKSNSGKKGNTEVDEGNEGGEDIKVCPYLIDMIRKCLIRDPTKRITGKELLNNVFINPVVVDKAVIKEVVRGCVGFGGRHPELKNVALGTVNGSNKDDQKAQERLDRLIDGVWKRVSGEKFN</sequence>
<keyword evidence="2" id="KW-0808">Transferase</keyword>
<evidence type="ECO:0000259" key="9">
    <source>
        <dbReference type="PROSITE" id="PS50011"/>
    </source>
</evidence>
<evidence type="ECO:0000313" key="11">
    <source>
        <dbReference type="Proteomes" id="UP000186136"/>
    </source>
</evidence>
<dbReference type="GO" id="GO:0000776">
    <property type="term" value="C:kinetochore"/>
    <property type="evidence" value="ECO:0007669"/>
    <property type="project" value="TreeGrafter"/>
</dbReference>
<dbReference type="PANTHER" id="PTHR22974">
    <property type="entry name" value="MIXED LINEAGE PROTEIN KINASE"/>
    <property type="match status" value="1"/>
</dbReference>
<dbReference type="GO" id="GO:0005634">
    <property type="term" value="C:nucleus"/>
    <property type="evidence" value="ECO:0007669"/>
    <property type="project" value="TreeGrafter"/>
</dbReference>
<dbReference type="SUPFAM" id="SSF56112">
    <property type="entry name" value="Protein kinase-like (PK-like)"/>
    <property type="match status" value="1"/>
</dbReference>
<evidence type="ECO:0000256" key="5">
    <source>
        <dbReference type="ARBA" id="ARBA00022840"/>
    </source>
</evidence>
<dbReference type="PANTHER" id="PTHR22974:SF21">
    <property type="entry name" value="DUAL SPECIFICITY PROTEIN KINASE TTK"/>
    <property type="match status" value="1"/>
</dbReference>
<dbReference type="GO" id="GO:0033316">
    <property type="term" value="P:meiotic spindle assembly checkpoint signaling"/>
    <property type="evidence" value="ECO:0007669"/>
    <property type="project" value="TreeGrafter"/>
</dbReference>
<evidence type="ECO:0000256" key="1">
    <source>
        <dbReference type="ARBA" id="ARBA00022527"/>
    </source>
</evidence>
<dbReference type="Gene3D" id="1.10.510.10">
    <property type="entry name" value="Transferase(Phosphotransferase) domain 1"/>
    <property type="match status" value="1"/>
</dbReference>
<dbReference type="SMART" id="SM00220">
    <property type="entry name" value="S_TKc"/>
    <property type="match status" value="1"/>
</dbReference>
<evidence type="ECO:0000256" key="2">
    <source>
        <dbReference type="ARBA" id="ARBA00022679"/>
    </source>
</evidence>
<dbReference type="FunFam" id="3.30.200.20:FF:000131">
    <property type="entry name" value="Dual specificity protein kinase TTK"/>
    <property type="match status" value="1"/>
</dbReference>
<keyword evidence="3 6" id="KW-0547">Nucleotide-binding</keyword>
<feature type="region of interest" description="Disordered" evidence="8">
    <location>
        <begin position="314"/>
        <end position="333"/>
    </location>
</feature>
<accession>A0A1Q2YEQ5</accession>
<evidence type="ECO:0000256" key="6">
    <source>
        <dbReference type="PROSITE-ProRule" id="PRU10141"/>
    </source>
</evidence>
<dbReference type="PROSITE" id="PS50011">
    <property type="entry name" value="PROTEIN_KINASE_DOM"/>
    <property type="match status" value="1"/>
</dbReference>
<dbReference type="InterPro" id="IPR017441">
    <property type="entry name" value="Protein_kinase_ATP_BS"/>
</dbReference>
<dbReference type="GO" id="GO:0030447">
    <property type="term" value="P:filamentous growth"/>
    <property type="evidence" value="ECO:0007669"/>
    <property type="project" value="UniProtKB-ARBA"/>
</dbReference>
<evidence type="ECO:0000313" key="10">
    <source>
        <dbReference type="EMBL" id="GAV27873.1"/>
    </source>
</evidence>
<keyword evidence="11" id="KW-1185">Reference proteome</keyword>
<dbReference type="PROSITE" id="PS00108">
    <property type="entry name" value="PROTEIN_KINASE_ST"/>
    <property type="match status" value="1"/>
</dbReference>
<dbReference type="Gene3D" id="3.30.200.20">
    <property type="entry name" value="Phosphorylase Kinase, domain 1"/>
    <property type="match status" value="1"/>
</dbReference>
<proteinExistence type="predicted"/>
<dbReference type="InterPro" id="IPR000719">
    <property type="entry name" value="Prot_kinase_dom"/>
</dbReference>